<name>A0AAV3ZI20_9GAST</name>
<feature type="region of interest" description="Disordered" evidence="2">
    <location>
        <begin position="538"/>
        <end position="674"/>
    </location>
</feature>
<comment type="caution">
    <text evidence="3">The sequence shown here is derived from an EMBL/GenBank/DDBJ whole genome shotgun (WGS) entry which is preliminary data.</text>
</comment>
<dbReference type="EMBL" id="BLXT01002861">
    <property type="protein sequence ID" value="GFN98780.1"/>
    <property type="molecule type" value="Genomic_DNA"/>
</dbReference>
<gene>
    <name evidence="3" type="ORF">PoB_002528600</name>
</gene>
<dbReference type="Proteomes" id="UP000735302">
    <property type="component" value="Unassembled WGS sequence"/>
</dbReference>
<feature type="compositionally biased region" description="Basic residues" evidence="2">
    <location>
        <begin position="589"/>
        <end position="601"/>
    </location>
</feature>
<feature type="compositionally biased region" description="Low complexity" evidence="2">
    <location>
        <begin position="454"/>
        <end position="466"/>
    </location>
</feature>
<feature type="region of interest" description="Disordered" evidence="2">
    <location>
        <begin position="186"/>
        <end position="224"/>
    </location>
</feature>
<feature type="compositionally biased region" description="Low complexity" evidence="2">
    <location>
        <begin position="208"/>
        <end position="219"/>
    </location>
</feature>
<feature type="compositionally biased region" description="Basic and acidic residues" evidence="2">
    <location>
        <begin position="652"/>
        <end position="668"/>
    </location>
</feature>
<feature type="region of interest" description="Disordered" evidence="2">
    <location>
        <begin position="512"/>
        <end position="531"/>
    </location>
</feature>
<evidence type="ECO:0008006" key="5">
    <source>
        <dbReference type="Google" id="ProtNLM"/>
    </source>
</evidence>
<organism evidence="3 4">
    <name type="scientific">Plakobranchus ocellatus</name>
    <dbReference type="NCBI Taxonomy" id="259542"/>
    <lineage>
        <taxon>Eukaryota</taxon>
        <taxon>Metazoa</taxon>
        <taxon>Spiralia</taxon>
        <taxon>Lophotrochozoa</taxon>
        <taxon>Mollusca</taxon>
        <taxon>Gastropoda</taxon>
        <taxon>Heterobranchia</taxon>
        <taxon>Euthyneura</taxon>
        <taxon>Panpulmonata</taxon>
        <taxon>Sacoglossa</taxon>
        <taxon>Placobranchoidea</taxon>
        <taxon>Plakobranchidae</taxon>
        <taxon>Plakobranchus</taxon>
    </lineage>
</organism>
<keyword evidence="4" id="KW-1185">Reference proteome</keyword>
<feature type="compositionally biased region" description="Basic and acidic residues" evidence="2">
    <location>
        <begin position="561"/>
        <end position="570"/>
    </location>
</feature>
<dbReference type="AlphaFoldDB" id="A0AAV3ZI20"/>
<evidence type="ECO:0000256" key="1">
    <source>
        <dbReference type="SAM" id="Coils"/>
    </source>
</evidence>
<feature type="region of interest" description="Disordered" evidence="2">
    <location>
        <begin position="400"/>
        <end position="466"/>
    </location>
</feature>
<keyword evidence="1" id="KW-0175">Coiled coil</keyword>
<protein>
    <recommendedName>
        <fullName evidence="5">Shugoshin C-terminal domain-containing protein</fullName>
    </recommendedName>
</protein>
<evidence type="ECO:0000313" key="4">
    <source>
        <dbReference type="Proteomes" id="UP000735302"/>
    </source>
</evidence>
<feature type="compositionally biased region" description="Polar residues" evidence="2">
    <location>
        <begin position="636"/>
        <end position="646"/>
    </location>
</feature>
<feature type="compositionally biased region" description="Low complexity" evidence="2">
    <location>
        <begin position="573"/>
        <end position="585"/>
    </location>
</feature>
<proteinExistence type="predicted"/>
<feature type="region of interest" description="Disordered" evidence="2">
    <location>
        <begin position="679"/>
        <end position="698"/>
    </location>
</feature>
<feature type="coiled-coil region" evidence="1">
    <location>
        <begin position="367"/>
        <end position="394"/>
    </location>
</feature>
<sequence>MAVIDHEHVKLRLLYSRKKKLDKTVETLKNETDELKGMLQDVRQFCIKEGIDSSRIDSLLGKFAPRRRKDSKFYTLVKLVMSTASINNNDNDSISSSSMENDLRDYANRQSVLNEAASNEGTVSSLRQYLSVPFFSKLPAPGSSAVSSDQDSVSCGGSMYGGGGARPSIEIDSVFSKPSIFITAPPSDDLFSPDDDLDLELGGQRSLSGSDVEGSIGSDGDVDDDNYSDVFEEDEQCREKKVFLKDKRSSCMKPNSDGDFDHAAGKTEVAFYLGSQASLEKLNFPADGSASKESACVQNPPPGNNAGGRLGEGSSCQGGADVLIVPNKNLQPTKYGRFLTVPMCTVPASSVTTRVLLSNMNSSNKNNNTISNSINNNEERLSNMQENKDAVESIFPGREHANNESSASSLLGSKPDTTLTTTSSGRHPPIPDNVTEKQKQHQPSLSTADRRKQFASSSFSSDQTSSFDIDLIKPSAEKWMKRSLSDYTKVGSPEYPEANLPLLNKDLSHRVNVAGPSYGSPVPRRRLPELRTRRKAYATVRCRSDSEESDLPKPPLCDSPEAGRERRVDFDTSISNNSSSRSSNIFTHPHSKHQRRRHHSERKGDCVSVSEKPPPYSSLPPRSQDVDANAGERARSQSPSLTTMSLLQVPGYEERRRSLDSYGGHKGDNQGIKFVSSQSMTDIPSDGNGNPFANNIDRDGKILRSSCLSLNSARHKRRGKSPHRVSFKVS</sequence>
<evidence type="ECO:0000256" key="2">
    <source>
        <dbReference type="SAM" id="MobiDB-lite"/>
    </source>
</evidence>
<evidence type="ECO:0000313" key="3">
    <source>
        <dbReference type="EMBL" id="GFN98780.1"/>
    </source>
</evidence>
<feature type="region of interest" description="Disordered" evidence="2">
    <location>
        <begin position="710"/>
        <end position="730"/>
    </location>
</feature>
<feature type="compositionally biased region" description="Polar residues" evidence="2">
    <location>
        <begin position="403"/>
        <end position="425"/>
    </location>
</feature>
<reference evidence="3 4" key="1">
    <citation type="journal article" date="2021" name="Elife">
        <title>Chloroplast acquisition without the gene transfer in kleptoplastic sea slugs, Plakobranchus ocellatus.</title>
        <authorList>
            <person name="Maeda T."/>
            <person name="Takahashi S."/>
            <person name="Yoshida T."/>
            <person name="Shimamura S."/>
            <person name="Takaki Y."/>
            <person name="Nagai Y."/>
            <person name="Toyoda A."/>
            <person name="Suzuki Y."/>
            <person name="Arimoto A."/>
            <person name="Ishii H."/>
            <person name="Satoh N."/>
            <person name="Nishiyama T."/>
            <person name="Hasebe M."/>
            <person name="Maruyama T."/>
            <person name="Minagawa J."/>
            <person name="Obokata J."/>
            <person name="Shigenobu S."/>
        </authorList>
    </citation>
    <scope>NUCLEOTIDE SEQUENCE [LARGE SCALE GENOMIC DNA]</scope>
</reference>
<feature type="coiled-coil region" evidence="1">
    <location>
        <begin position="11"/>
        <end position="38"/>
    </location>
</feature>
<accession>A0AAV3ZI20</accession>
<feature type="compositionally biased region" description="Polar residues" evidence="2">
    <location>
        <begin position="679"/>
        <end position="693"/>
    </location>
</feature>
<feature type="compositionally biased region" description="Basic residues" evidence="2">
    <location>
        <begin position="713"/>
        <end position="730"/>
    </location>
</feature>